<proteinExistence type="predicted"/>
<organism evidence="2 3">
    <name type="scientific">Panicum virgatum</name>
    <name type="common">Blackwell switchgrass</name>
    <dbReference type="NCBI Taxonomy" id="38727"/>
    <lineage>
        <taxon>Eukaryota</taxon>
        <taxon>Viridiplantae</taxon>
        <taxon>Streptophyta</taxon>
        <taxon>Embryophyta</taxon>
        <taxon>Tracheophyta</taxon>
        <taxon>Spermatophyta</taxon>
        <taxon>Magnoliopsida</taxon>
        <taxon>Liliopsida</taxon>
        <taxon>Poales</taxon>
        <taxon>Poaceae</taxon>
        <taxon>PACMAD clade</taxon>
        <taxon>Panicoideae</taxon>
        <taxon>Panicodae</taxon>
        <taxon>Paniceae</taxon>
        <taxon>Panicinae</taxon>
        <taxon>Panicum</taxon>
        <taxon>Panicum sect. Hiantes</taxon>
    </lineage>
</organism>
<evidence type="ECO:0000313" key="3">
    <source>
        <dbReference type="Proteomes" id="UP000823388"/>
    </source>
</evidence>
<name>A0A8T0PJE8_PANVG</name>
<evidence type="ECO:0000256" key="1">
    <source>
        <dbReference type="SAM" id="Phobius"/>
    </source>
</evidence>
<keyword evidence="1" id="KW-1133">Transmembrane helix</keyword>
<keyword evidence="1" id="KW-0472">Membrane</keyword>
<dbReference type="Proteomes" id="UP000823388">
    <property type="component" value="Chromosome 8K"/>
</dbReference>
<keyword evidence="3" id="KW-1185">Reference proteome</keyword>
<evidence type="ECO:0008006" key="4">
    <source>
        <dbReference type="Google" id="ProtNLM"/>
    </source>
</evidence>
<feature type="transmembrane region" description="Helical" evidence="1">
    <location>
        <begin position="52"/>
        <end position="70"/>
    </location>
</feature>
<gene>
    <name evidence="2" type="ORF">PVAP13_8KG148500</name>
</gene>
<evidence type="ECO:0000313" key="2">
    <source>
        <dbReference type="EMBL" id="KAG2561205.1"/>
    </source>
</evidence>
<dbReference type="EMBL" id="CM029051">
    <property type="protein sequence ID" value="KAG2561204.1"/>
    <property type="molecule type" value="Genomic_DNA"/>
</dbReference>
<reference evidence="2" key="1">
    <citation type="submission" date="2020-05" db="EMBL/GenBank/DDBJ databases">
        <title>WGS assembly of Panicum virgatum.</title>
        <authorList>
            <person name="Lovell J.T."/>
            <person name="Jenkins J."/>
            <person name="Shu S."/>
            <person name="Juenger T.E."/>
            <person name="Schmutz J."/>
        </authorList>
    </citation>
    <scope>NUCLEOTIDE SEQUENCE</scope>
    <source>
        <strain evidence="2">AP13</strain>
    </source>
</reference>
<dbReference type="AlphaFoldDB" id="A0A8T0PJE8"/>
<dbReference type="EMBL" id="CM029051">
    <property type="protein sequence ID" value="KAG2561205.1"/>
    <property type="molecule type" value="Genomic_DNA"/>
</dbReference>
<sequence length="71" mass="7955">MAEIHVAVGKWRMAAVGIRRRKLRPVQRKLPDAQQPTATNRAYAPVQPVGPVLVYNMIIFCIFPLLLCVGN</sequence>
<protein>
    <recommendedName>
        <fullName evidence="4">Transmembrane protein</fullName>
    </recommendedName>
</protein>
<accession>A0A8T0PJE8</accession>
<comment type="caution">
    <text evidence="2">The sequence shown here is derived from an EMBL/GenBank/DDBJ whole genome shotgun (WGS) entry which is preliminary data.</text>
</comment>
<keyword evidence="1" id="KW-0812">Transmembrane</keyword>